<name>A0A221C9C9_9STRA</name>
<dbReference type="InterPro" id="IPR004299">
    <property type="entry name" value="MBOAT_fam"/>
</dbReference>
<dbReference type="Pfam" id="PF03062">
    <property type="entry name" value="MBOAT"/>
    <property type="match status" value="1"/>
</dbReference>
<keyword evidence="4 10" id="KW-0812">Transmembrane</keyword>
<feature type="region of interest" description="Disordered" evidence="9">
    <location>
        <begin position="117"/>
        <end position="139"/>
    </location>
</feature>
<evidence type="ECO:0000256" key="2">
    <source>
        <dbReference type="ARBA" id="ARBA00009010"/>
    </source>
</evidence>
<sequence>MSRLFEFKIANKGGNPLSKFASAFIPRKRQASITDRGFKLFTSKKKKMGRTGDRHFAANEADISMKVVSVRRFSRSESVAHVIIQPLDGKEALVMSTKNVEDAREFVSEFAALKAMAPKSQSSTPEATPPPSPQVTSSIPSNLETLPILSTLNMGLVVKNAAATALAPQSSLPASISEVPRGSLALVESECVADSIITTTTTNETIPASSKALGSLSATAINSVTTTTTVSPLVVPAEPSTAVATTLSPTVLHPLLVPLHTEIRQSPVLSLDHGWGIYILLFKLMVLQTALACWGLITSPLPVSDHLGQLWFWTSELLHSLLAAPFGLLQSVSDGLRFIFSTPIGAFPWREWKSAIVDAGTGDALGRRVPLAVIILHILTRILMVYGLHCLAISHVGRSLERFFSARHLFKGKGFALNFLTEGKLVLLGQLDLVLCGVWDSWMLLIAHRGMGLVTLGLTMWSIFILLKLWSFSTTADAHRRHKGETLEAITFSSYIYFLFAPTFIYQTSYPRTRSIDWEHVRSLVLQLVGVGLIVKVLAVEWMFPVLEAHVGHVTAHKYHLVLLGALRLAFPCAVAWLLSVGYGVFHLYTNLIAELTRFGDRTFYREWWNVNTLRDYWRLWNAPMSFFFKRHVLFPLYRLGEQGEIFLREHFCVRSASLSMRKNGPSDCVKMGSFTIIFLLSAFLHEIVMVVPFNTIQAYRGVCNLFGPWAFYGIAGQIGAILATDRLAKAEPYLGNAVFWTMFCIVGQPMAVLLYYHDMTSFTS</sequence>
<keyword evidence="3" id="KW-0808">Transferase</keyword>
<evidence type="ECO:0000256" key="9">
    <source>
        <dbReference type="SAM" id="MobiDB-lite"/>
    </source>
</evidence>
<keyword evidence="6 10" id="KW-1133">Transmembrane helix</keyword>
<keyword evidence="8" id="KW-0012">Acyltransferase</keyword>
<dbReference type="GO" id="GO:0005789">
    <property type="term" value="C:endoplasmic reticulum membrane"/>
    <property type="evidence" value="ECO:0007669"/>
    <property type="project" value="UniProtKB-SubCell"/>
</dbReference>
<feature type="transmembrane region" description="Helical" evidence="10">
    <location>
        <begin position="738"/>
        <end position="757"/>
    </location>
</feature>
<evidence type="ECO:0000256" key="4">
    <source>
        <dbReference type="ARBA" id="ARBA00022692"/>
    </source>
</evidence>
<organism evidence="11">
    <name type="scientific">Nannochloropsis oceanica</name>
    <dbReference type="NCBI Taxonomy" id="145522"/>
    <lineage>
        <taxon>Eukaryota</taxon>
        <taxon>Sar</taxon>
        <taxon>Stramenopiles</taxon>
        <taxon>Ochrophyta</taxon>
        <taxon>Eustigmatophyceae</taxon>
        <taxon>Eustigmatales</taxon>
        <taxon>Monodopsidaceae</taxon>
        <taxon>Nannochloropsis</taxon>
    </lineage>
</organism>
<dbReference type="GO" id="GO:0004144">
    <property type="term" value="F:diacylglycerol O-acyltransferase activity"/>
    <property type="evidence" value="ECO:0007669"/>
    <property type="project" value="UniProtKB-EC"/>
</dbReference>
<dbReference type="PANTHER" id="PTHR10408">
    <property type="entry name" value="STEROL O-ACYLTRANSFERASE"/>
    <property type="match status" value="1"/>
</dbReference>
<gene>
    <name evidence="11" type="primary">DGAT1B</name>
</gene>
<dbReference type="InterPro" id="IPR014371">
    <property type="entry name" value="Oat_ACAT_DAG_ARE"/>
</dbReference>
<evidence type="ECO:0000256" key="6">
    <source>
        <dbReference type="ARBA" id="ARBA00022989"/>
    </source>
</evidence>
<keyword evidence="5" id="KW-0256">Endoplasmic reticulum</keyword>
<feature type="transmembrane region" description="Helical" evidence="10">
    <location>
        <begin position="672"/>
        <end position="694"/>
    </location>
</feature>
<evidence type="ECO:0000313" key="11">
    <source>
        <dbReference type="EMBL" id="ASL69958.1"/>
    </source>
</evidence>
<proteinExistence type="evidence at transcript level"/>
<dbReference type="GO" id="GO:0019432">
    <property type="term" value="P:triglyceride biosynthetic process"/>
    <property type="evidence" value="ECO:0007669"/>
    <property type="project" value="TreeGrafter"/>
</dbReference>
<evidence type="ECO:0000256" key="3">
    <source>
        <dbReference type="ARBA" id="ARBA00022679"/>
    </source>
</evidence>
<feature type="transmembrane region" description="Helical" evidence="10">
    <location>
        <begin position="525"/>
        <end position="547"/>
    </location>
</feature>
<evidence type="ECO:0000256" key="8">
    <source>
        <dbReference type="ARBA" id="ARBA00023315"/>
    </source>
</evidence>
<evidence type="ECO:0000256" key="7">
    <source>
        <dbReference type="ARBA" id="ARBA00023136"/>
    </source>
</evidence>
<reference evidence="11" key="1">
    <citation type="journal article" date="2017" name="Biotechnol. Biofuels">
        <title>A type-I diacylglycerol acyltransferase modulates triacylglycerol biosynthesis and fatty acid composition in the oleaginous microalga, Nannochloropsis oceanica.</title>
        <authorList>
            <person name="Wei H."/>
            <person name="Shi Y."/>
            <person name="Ma X."/>
            <person name="Pan Y."/>
            <person name="Hu H."/>
            <person name="Li Y."/>
            <person name="Luo M."/>
            <person name="Gerken H."/>
            <person name="Liu J."/>
        </authorList>
    </citation>
    <scope>NUCLEOTIDE SEQUENCE</scope>
</reference>
<feature type="transmembrane region" description="Helical" evidence="10">
    <location>
        <begin position="275"/>
        <end position="298"/>
    </location>
</feature>
<feature type="transmembrane region" description="Helical" evidence="10">
    <location>
        <begin position="415"/>
        <end position="440"/>
    </location>
</feature>
<feature type="transmembrane region" description="Helical" evidence="10">
    <location>
        <begin position="371"/>
        <end position="394"/>
    </location>
</feature>
<feature type="transmembrane region" description="Helical" evidence="10">
    <location>
        <begin position="487"/>
        <end position="505"/>
    </location>
</feature>
<comment type="subcellular location">
    <subcellularLocation>
        <location evidence="1">Endoplasmic reticulum membrane</location>
        <topology evidence="1">Multi-pass membrane protein</topology>
    </subcellularLocation>
</comment>
<feature type="transmembrane region" description="Helical" evidence="10">
    <location>
        <begin position="559"/>
        <end position="579"/>
    </location>
</feature>
<feature type="transmembrane region" description="Helical" evidence="10">
    <location>
        <begin position="310"/>
        <end position="328"/>
    </location>
</feature>
<evidence type="ECO:0000256" key="5">
    <source>
        <dbReference type="ARBA" id="ARBA00022824"/>
    </source>
</evidence>
<comment type="similarity">
    <text evidence="2">Belongs to the membrane-bound acyltransferase family. Sterol o-acyltransferase subfamily.</text>
</comment>
<feature type="transmembrane region" description="Helical" evidence="10">
    <location>
        <begin position="446"/>
        <end position="467"/>
    </location>
</feature>
<protein>
    <submittedName>
        <fullName evidence="11">DGAT1</fullName>
    </submittedName>
</protein>
<dbReference type="AlphaFoldDB" id="A0A221C9C9"/>
<feature type="transmembrane region" description="Helical" evidence="10">
    <location>
        <begin position="706"/>
        <end position="726"/>
    </location>
</feature>
<evidence type="ECO:0000256" key="10">
    <source>
        <dbReference type="SAM" id="Phobius"/>
    </source>
</evidence>
<keyword evidence="7 10" id="KW-0472">Membrane</keyword>
<evidence type="ECO:0000256" key="1">
    <source>
        <dbReference type="ARBA" id="ARBA00004477"/>
    </source>
</evidence>
<dbReference type="EMBL" id="KY073296">
    <property type="protein sequence ID" value="ASL69958.1"/>
    <property type="molecule type" value="mRNA"/>
</dbReference>
<accession>A0A221C9C9</accession>